<gene>
    <name evidence="2" type="ORF">THAOC_05377</name>
</gene>
<sequence>MGNRSSVSTNSDNDGGSGSGMFLAPELQAKINSEFDAKILNEEWDKRHQQRETNEAIREAEVKQQMEALDVKAKAVHGRLDEMTDKIKSQLADLEVELEHDVDRLSAKFEGNVSRGAASCIDARAELNSCYTTLKDSAECQIFAKKLEKCVTEALA</sequence>
<feature type="region of interest" description="Disordered" evidence="1">
    <location>
        <begin position="1"/>
        <end position="22"/>
    </location>
</feature>
<reference evidence="2 3" key="1">
    <citation type="journal article" date="2012" name="Genome Biol.">
        <title>Genome and low-iron response of an oceanic diatom adapted to chronic iron limitation.</title>
        <authorList>
            <person name="Lommer M."/>
            <person name="Specht M."/>
            <person name="Roy A.S."/>
            <person name="Kraemer L."/>
            <person name="Andreson R."/>
            <person name="Gutowska M.A."/>
            <person name="Wolf J."/>
            <person name="Bergner S.V."/>
            <person name="Schilhabel M.B."/>
            <person name="Klostermeier U.C."/>
            <person name="Beiko R.G."/>
            <person name="Rosenstiel P."/>
            <person name="Hippler M."/>
            <person name="Laroche J."/>
        </authorList>
    </citation>
    <scope>NUCLEOTIDE SEQUENCE [LARGE SCALE GENOMIC DNA]</scope>
    <source>
        <strain evidence="2 3">CCMP1005</strain>
    </source>
</reference>
<evidence type="ECO:0000256" key="1">
    <source>
        <dbReference type="SAM" id="MobiDB-lite"/>
    </source>
</evidence>
<dbReference type="AlphaFoldDB" id="K0TMV9"/>
<dbReference type="Proteomes" id="UP000266841">
    <property type="component" value="Unassembled WGS sequence"/>
</dbReference>
<comment type="caution">
    <text evidence="2">The sequence shown here is derived from an EMBL/GenBank/DDBJ whole genome shotgun (WGS) entry which is preliminary data.</text>
</comment>
<organism evidence="2 3">
    <name type="scientific">Thalassiosira oceanica</name>
    <name type="common">Marine diatom</name>
    <dbReference type="NCBI Taxonomy" id="159749"/>
    <lineage>
        <taxon>Eukaryota</taxon>
        <taxon>Sar</taxon>
        <taxon>Stramenopiles</taxon>
        <taxon>Ochrophyta</taxon>
        <taxon>Bacillariophyta</taxon>
        <taxon>Coscinodiscophyceae</taxon>
        <taxon>Thalassiosirophycidae</taxon>
        <taxon>Thalassiosirales</taxon>
        <taxon>Thalassiosiraceae</taxon>
        <taxon>Thalassiosira</taxon>
    </lineage>
</organism>
<keyword evidence="3" id="KW-1185">Reference proteome</keyword>
<dbReference type="OMA" id="CIDARAE"/>
<evidence type="ECO:0000313" key="2">
    <source>
        <dbReference type="EMBL" id="EJK73027.1"/>
    </source>
</evidence>
<evidence type="ECO:0000313" key="3">
    <source>
        <dbReference type="Proteomes" id="UP000266841"/>
    </source>
</evidence>
<proteinExistence type="predicted"/>
<name>K0TMV9_THAOC</name>
<protein>
    <submittedName>
        <fullName evidence="2">Uncharacterized protein</fullName>
    </submittedName>
</protein>
<feature type="compositionally biased region" description="Low complexity" evidence="1">
    <location>
        <begin position="1"/>
        <end position="14"/>
    </location>
</feature>
<accession>K0TMV9</accession>
<dbReference type="EMBL" id="AGNL01004936">
    <property type="protein sequence ID" value="EJK73027.1"/>
    <property type="molecule type" value="Genomic_DNA"/>
</dbReference>